<evidence type="ECO:0000313" key="3">
    <source>
        <dbReference type="EMBL" id="GAA4395917.1"/>
    </source>
</evidence>
<feature type="transmembrane region" description="Helical" evidence="1">
    <location>
        <begin position="76"/>
        <end position="96"/>
    </location>
</feature>
<feature type="domain" description="DUF3592" evidence="2">
    <location>
        <begin position="7"/>
        <end position="71"/>
    </location>
</feature>
<keyword evidence="1" id="KW-1133">Transmembrane helix</keyword>
<organism evidence="3 4">
    <name type="scientific">Nibrella viscosa</name>
    <dbReference type="NCBI Taxonomy" id="1084524"/>
    <lineage>
        <taxon>Bacteria</taxon>
        <taxon>Pseudomonadati</taxon>
        <taxon>Bacteroidota</taxon>
        <taxon>Cytophagia</taxon>
        <taxon>Cytophagales</taxon>
        <taxon>Spirosomataceae</taxon>
        <taxon>Nibrella</taxon>
    </lineage>
</organism>
<evidence type="ECO:0000313" key="4">
    <source>
        <dbReference type="Proteomes" id="UP001500936"/>
    </source>
</evidence>
<accession>A0ABP8JTS9</accession>
<reference evidence="4" key="1">
    <citation type="journal article" date="2019" name="Int. J. Syst. Evol. Microbiol.">
        <title>The Global Catalogue of Microorganisms (GCM) 10K type strain sequencing project: providing services to taxonomists for standard genome sequencing and annotation.</title>
        <authorList>
            <consortium name="The Broad Institute Genomics Platform"/>
            <consortium name="The Broad Institute Genome Sequencing Center for Infectious Disease"/>
            <person name="Wu L."/>
            <person name="Ma J."/>
        </authorList>
    </citation>
    <scope>NUCLEOTIDE SEQUENCE [LARGE SCALE GENOMIC DNA]</scope>
    <source>
        <strain evidence="4">JCM 17925</strain>
    </source>
</reference>
<sequence length="111" mass="12309">MKNGVATTGTVIDLIQTKRRSYTRAPAIQYTDASGQPKVYYHSVATNPPEYYVGQQVTLYYDRDHPDDIQIAGDNLMIYVMGGFGAVFLLISIWSVPGAIDSLWKWAFAAG</sequence>
<dbReference type="InterPro" id="IPR021994">
    <property type="entry name" value="DUF3592"/>
</dbReference>
<dbReference type="Pfam" id="PF12158">
    <property type="entry name" value="DUF3592"/>
    <property type="match status" value="1"/>
</dbReference>
<dbReference type="Proteomes" id="UP001500936">
    <property type="component" value="Unassembled WGS sequence"/>
</dbReference>
<keyword evidence="1" id="KW-0812">Transmembrane</keyword>
<dbReference type="EMBL" id="BAABHB010000001">
    <property type="protein sequence ID" value="GAA4395917.1"/>
    <property type="molecule type" value="Genomic_DNA"/>
</dbReference>
<comment type="caution">
    <text evidence="3">The sequence shown here is derived from an EMBL/GenBank/DDBJ whole genome shotgun (WGS) entry which is preliminary data.</text>
</comment>
<name>A0ABP8JTS9_9BACT</name>
<proteinExistence type="predicted"/>
<keyword evidence="1" id="KW-0472">Membrane</keyword>
<keyword evidence="4" id="KW-1185">Reference proteome</keyword>
<evidence type="ECO:0000256" key="1">
    <source>
        <dbReference type="SAM" id="Phobius"/>
    </source>
</evidence>
<protein>
    <recommendedName>
        <fullName evidence="2">DUF3592 domain-containing protein</fullName>
    </recommendedName>
</protein>
<evidence type="ECO:0000259" key="2">
    <source>
        <dbReference type="Pfam" id="PF12158"/>
    </source>
</evidence>
<gene>
    <name evidence="3" type="ORF">GCM10023187_03420</name>
</gene>